<protein>
    <submittedName>
        <fullName evidence="3">Methyltransferase domain-containing protein</fullName>
    </submittedName>
</protein>
<evidence type="ECO:0000256" key="1">
    <source>
        <dbReference type="ARBA" id="ARBA00022679"/>
    </source>
</evidence>
<keyword evidence="5" id="KW-1185">Reference proteome</keyword>
<accession>A0A1I2BTE4</accession>
<dbReference type="PANTHER" id="PTHR43861:SF3">
    <property type="entry name" value="PUTATIVE (AFU_ORTHOLOGUE AFUA_2G14390)-RELATED"/>
    <property type="match status" value="1"/>
</dbReference>
<gene>
    <name evidence="3" type="ORF">SAMN02982929_02381</name>
    <name evidence="4" type="ORF">SAMN05216506_112215</name>
</gene>
<dbReference type="CDD" id="cd02440">
    <property type="entry name" value="AdoMet_MTases"/>
    <property type="match status" value="1"/>
</dbReference>
<keyword evidence="3" id="KW-0489">Methyltransferase</keyword>
<evidence type="ECO:0000313" key="4">
    <source>
        <dbReference type="EMBL" id="SFE59362.1"/>
    </source>
</evidence>
<evidence type="ECO:0000313" key="6">
    <source>
        <dbReference type="Proteomes" id="UP000236729"/>
    </source>
</evidence>
<dbReference type="RefSeq" id="WP_093356862.1">
    <property type="nucleotide sequence ID" value="NZ_FNVB01000003.1"/>
</dbReference>
<accession>A0A1H6ANJ8</accession>
<evidence type="ECO:0000259" key="2">
    <source>
        <dbReference type="Pfam" id="PF08241"/>
    </source>
</evidence>
<dbReference type="AlphaFoldDB" id="A0A1H6ANJ8"/>
<evidence type="ECO:0000313" key="5">
    <source>
        <dbReference type="Proteomes" id="UP000199690"/>
    </source>
</evidence>
<dbReference type="Pfam" id="PF08241">
    <property type="entry name" value="Methyltransf_11"/>
    <property type="match status" value="1"/>
</dbReference>
<sequence>MTHVRTAPGGYVFDNHNPHSGEQHRCLAAAYDPLTTERLAATGVGEGWHCLEVGCGGGSVARWLADRVGPTGSVLATDVKLTDIPAHPNMSTAEHDITADPLPEDHFDLIVARLVLQHLAERDAVLAKLVRALKPGGWLQIDEFDTSYEPVLLAPDDESARLYEKFLAAKSELMRRNGGDPSWGRKVARAMRAAGLVDVDPLPSARPRHAGSPDIGLQLHHTYHLWDGLLSVGMTGDELHAVREVMRDPSFRASSSVIYSVQGRKEQHR</sequence>
<proteinExistence type="predicted"/>
<dbReference type="Proteomes" id="UP000236729">
    <property type="component" value="Unassembled WGS sequence"/>
</dbReference>
<dbReference type="Proteomes" id="UP000199690">
    <property type="component" value="Unassembled WGS sequence"/>
</dbReference>
<name>A0A1H6ANJ8_9PSEU</name>
<organism evidence="3 6">
    <name type="scientific">Saccharopolyspora kobensis</name>
    <dbReference type="NCBI Taxonomy" id="146035"/>
    <lineage>
        <taxon>Bacteria</taxon>
        <taxon>Bacillati</taxon>
        <taxon>Actinomycetota</taxon>
        <taxon>Actinomycetes</taxon>
        <taxon>Pseudonocardiales</taxon>
        <taxon>Pseudonocardiaceae</taxon>
        <taxon>Saccharopolyspora</taxon>
    </lineage>
</organism>
<dbReference type="GO" id="GO:0008757">
    <property type="term" value="F:S-adenosylmethionine-dependent methyltransferase activity"/>
    <property type="evidence" value="ECO:0007669"/>
    <property type="project" value="InterPro"/>
</dbReference>
<feature type="domain" description="Methyltransferase type 11" evidence="2">
    <location>
        <begin position="51"/>
        <end position="139"/>
    </location>
</feature>
<dbReference type="GO" id="GO:0032259">
    <property type="term" value="P:methylation"/>
    <property type="evidence" value="ECO:0007669"/>
    <property type="project" value="UniProtKB-KW"/>
</dbReference>
<reference evidence="5 6" key="1">
    <citation type="submission" date="2016-10" db="EMBL/GenBank/DDBJ databases">
        <authorList>
            <person name="Varghese N."/>
            <person name="Submissions S."/>
        </authorList>
    </citation>
    <scope>NUCLEOTIDE SEQUENCE [LARGE SCALE GENOMIC DNA]</scope>
    <source>
        <strain evidence="6">ATCC 20501</strain>
        <strain evidence="4 5">CGMCC 4.3529</strain>
    </source>
</reference>
<dbReference type="PANTHER" id="PTHR43861">
    <property type="entry name" value="TRANS-ACONITATE 2-METHYLTRANSFERASE-RELATED"/>
    <property type="match status" value="1"/>
</dbReference>
<dbReference type="InterPro" id="IPR013216">
    <property type="entry name" value="Methyltransf_11"/>
</dbReference>
<dbReference type="InterPro" id="IPR029063">
    <property type="entry name" value="SAM-dependent_MTases_sf"/>
</dbReference>
<keyword evidence="1 3" id="KW-0808">Transferase</keyword>
<dbReference type="EMBL" id="FNVB01000003">
    <property type="protein sequence ID" value="SEG49346.1"/>
    <property type="molecule type" value="Genomic_DNA"/>
</dbReference>
<dbReference type="SUPFAM" id="SSF53335">
    <property type="entry name" value="S-adenosyl-L-methionine-dependent methyltransferases"/>
    <property type="match status" value="1"/>
</dbReference>
<evidence type="ECO:0000313" key="3">
    <source>
        <dbReference type="EMBL" id="SEG49346.1"/>
    </source>
</evidence>
<reference evidence="3" key="2">
    <citation type="submission" date="2016-10" db="EMBL/GenBank/DDBJ databases">
        <authorList>
            <person name="de Groot N.N."/>
        </authorList>
    </citation>
    <scope>NUCLEOTIDE SEQUENCE [LARGE SCALE GENOMIC DNA]</scope>
    <source>
        <strain evidence="3">ATCC 20501</strain>
    </source>
</reference>
<dbReference type="EMBL" id="FOME01000012">
    <property type="protein sequence ID" value="SFE59362.1"/>
    <property type="molecule type" value="Genomic_DNA"/>
</dbReference>
<dbReference type="Gene3D" id="3.40.50.150">
    <property type="entry name" value="Vaccinia Virus protein VP39"/>
    <property type="match status" value="1"/>
</dbReference>